<dbReference type="Proteomes" id="UP000051010">
    <property type="component" value="Unassembled WGS sequence"/>
</dbReference>
<dbReference type="GO" id="GO:0003955">
    <property type="term" value="F:NAD(P)H dehydrogenase (quinone) activity"/>
    <property type="evidence" value="ECO:0007669"/>
    <property type="project" value="TreeGrafter"/>
</dbReference>
<dbReference type="PANTHER" id="PTHR47307:SF1">
    <property type="entry name" value="GLUTATHIONE-REGULATED POTASSIUM-EFFLUX SYSTEM ANCILLARY PROTEIN KEFG"/>
    <property type="match status" value="1"/>
</dbReference>
<dbReference type="GO" id="GO:0010181">
    <property type="term" value="F:FMN binding"/>
    <property type="evidence" value="ECO:0007669"/>
    <property type="project" value="TreeGrafter"/>
</dbReference>
<dbReference type="InterPro" id="IPR029039">
    <property type="entry name" value="Flavoprotein-like_sf"/>
</dbReference>
<dbReference type="SUPFAM" id="SSF52218">
    <property type="entry name" value="Flavoproteins"/>
    <property type="match status" value="1"/>
</dbReference>
<evidence type="ECO:0000313" key="5">
    <source>
        <dbReference type="Proteomes" id="UP000051010"/>
    </source>
</evidence>
<dbReference type="EMBL" id="AZFZ01000010">
    <property type="protein sequence ID" value="KRM44684.1"/>
    <property type="molecule type" value="Genomic_DNA"/>
</dbReference>
<feature type="coiled-coil region" evidence="2">
    <location>
        <begin position="202"/>
        <end position="229"/>
    </location>
</feature>
<evidence type="ECO:0000259" key="3">
    <source>
        <dbReference type="Pfam" id="PF02525"/>
    </source>
</evidence>
<evidence type="ECO:0000313" key="4">
    <source>
        <dbReference type="EMBL" id="KRM44684.1"/>
    </source>
</evidence>
<dbReference type="InterPro" id="IPR046980">
    <property type="entry name" value="KefG/KefF"/>
</dbReference>
<dbReference type="RefSeq" id="WP_054733239.1">
    <property type="nucleotide sequence ID" value="NZ_AZFZ01000010.1"/>
</dbReference>
<organism evidence="4 5">
    <name type="scientific">Lentilactobacillus parafarraginis DSM 18390 = JCM 14109</name>
    <dbReference type="NCBI Taxonomy" id="1423786"/>
    <lineage>
        <taxon>Bacteria</taxon>
        <taxon>Bacillati</taxon>
        <taxon>Bacillota</taxon>
        <taxon>Bacilli</taxon>
        <taxon>Lactobacillales</taxon>
        <taxon>Lactobacillaceae</taxon>
        <taxon>Lentilactobacillus</taxon>
    </lineage>
</organism>
<keyword evidence="2" id="KW-0175">Coiled coil</keyword>
<protein>
    <submittedName>
        <fullName evidence="4">Flavodoxin-like protein</fullName>
    </submittedName>
</protein>
<dbReference type="PANTHER" id="PTHR47307">
    <property type="entry name" value="GLUTATHIONE-REGULATED POTASSIUM-EFFLUX SYSTEM ANCILLARY PROTEIN KEFG"/>
    <property type="match status" value="1"/>
</dbReference>
<dbReference type="InterPro" id="IPR003680">
    <property type="entry name" value="Flavodoxin_fold"/>
</dbReference>
<reference evidence="4 5" key="1">
    <citation type="journal article" date="2015" name="Genome Announc.">
        <title>Expanding the biotechnology potential of lactobacilli through comparative genomics of 213 strains and associated genera.</title>
        <authorList>
            <person name="Sun Z."/>
            <person name="Harris H.M."/>
            <person name="McCann A."/>
            <person name="Guo C."/>
            <person name="Argimon S."/>
            <person name="Zhang W."/>
            <person name="Yang X."/>
            <person name="Jeffery I.B."/>
            <person name="Cooney J.C."/>
            <person name="Kagawa T.F."/>
            <person name="Liu W."/>
            <person name="Song Y."/>
            <person name="Salvetti E."/>
            <person name="Wrobel A."/>
            <person name="Rasinkangas P."/>
            <person name="Parkhill J."/>
            <person name="Rea M.C."/>
            <person name="O'Sullivan O."/>
            <person name="Ritari J."/>
            <person name="Douillard F.P."/>
            <person name="Paul Ross R."/>
            <person name="Yang R."/>
            <person name="Briner A.E."/>
            <person name="Felis G.E."/>
            <person name="de Vos W.M."/>
            <person name="Barrangou R."/>
            <person name="Klaenhammer T.R."/>
            <person name="Caufield P.W."/>
            <person name="Cui Y."/>
            <person name="Zhang H."/>
            <person name="O'Toole P.W."/>
        </authorList>
    </citation>
    <scope>NUCLEOTIDE SEQUENCE [LARGE SCALE GENOMIC DNA]</scope>
    <source>
        <strain evidence="4 5">DSM 18390</strain>
    </source>
</reference>
<keyword evidence="1" id="KW-0560">Oxidoreductase</keyword>
<dbReference type="GO" id="GO:0009055">
    <property type="term" value="F:electron transfer activity"/>
    <property type="evidence" value="ECO:0007669"/>
    <property type="project" value="TreeGrafter"/>
</dbReference>
<dbReference type="PATRIC" id="fig|1423786.4.peg.138"/>
<accession>A0A0R1Z0Y7</accession>
<proteinExistence type="predicted"/>
<name>A0A0R1Z0Y7_9LACO</name>
<sequence length="231" mass="26290">MKTIILVAHPDEKGSATQAFLKTSSAALEGVTWRNIDDQYAAHRIDVAAEQALLRSFDRVILQFPMYWYSSPASLKQYMDDVFTRNYVVANHALKNKDLGIVLTIGDSLAEFSAGGAEHFTISELMRPFEAFANKAGMTYLKPFVIAQFGYLDENQKQRLLVDYLQYLSAKMPLSFANRESWLVAQLEKMAADLPDDQQQSLNLVIETIKNQQDQLEDLKLNVKMIRDQEE</sequence>
<evidence type="ECO:0000256" key="1">
    <source>
        <dbReference type="ARBA" id="ARBA00023002"/>
    </source>
</evidence>
<comment type="caution">
    <text evidence="4">The sequence shown here is derived from an EMBL/GenBank/DDBJ whole genome shotgun (WGS) entry which is preliminary data.</text>
</comment>
<dbReference type="Gene3D" id="3.40.50.360">
    <property type="match status" value="1"/>
</dbReference>
<feature type="domain" description="Flavodoxin-like fold" evidence="3">
    <location>
        <begin position="1"/>
        <end position="164"/>
    </location>
</feature>
<dbReference type="Pfam" id="PF02525">
    <property type="entry name" value="Flavodoxin_2"/>
    <property type="match status" value="1"/>
</dbReference>
<dbReference type="AlphaFoldDB" id="A0A0R1Z0Y7"/>
<evidence type="ECO:0000256" key="2">
    <source>
        <dbReference type="SAM" id="Coils"/>
    </source>
</evidence>
<gene>
    <name evidence="4" type="ORF">FD47_GL000139</name>
</gene>